<evidence type="ECO:0000256" key="1">
    <source>
        <dbReference type="ARBA" id="ARBA00004571"/>
    </source>
</evidence>
<protein>
    <submittedName>
        <fullName evidence="16">TonB-dependent hemoglobin/transferrin/lactoferrin family receptor</fullName>
    </submittedName>
</protein>
<dbReference type="GO" id="GO:0044718">
    <property type="term" value="P:siderophore transmembrane transport"/>
    <property type="evidence" value="ECO:0007669"/>
    <property type="project" value="TreeGrafter"/>
</dbReference>
<feature type="domain" description="TonB-dependent receptor-like beta-barrel" evidence="14">
    <location>
        <begin position="272"/>
        <end position="732"/>
    </location>
</feature>
<keyword evidence="3 11" id="KW-0813">Transport</keyword>
<evidence type="ECO:0000256" key="9">
    <source>
        <dbReference type="ARBA" id="ARBA00023170"/>
    </source>
</evidence>
<dbReference type="Gene3D" id="2.40.170.20">
    <property type="entry name" value="TonB-dependent receptor, beta-barrel domain"/>
    <property type="match status" value="1"/>
</dbReference>
<evidence type="ECO:0000259" key="14">
    <source>
        <dbReference type="Pfam" id="PF00593"/>
    </source>
</evidence>
<dbReference type="Pfam" id="PF00593">
    <property type="entry name" value="TonB_dep_Rec_b-barrel"/>
    <property type="match status" value="1"/>
</dbReference>
<keyword evidence="7 12" id="KW-0798">TonB box</keyword>
<evidence type="ECO:0000256" key="12">
    <source>
        <dbReference type="RuleBase" id="RU003357"/>
    </source>
</evidence>
<dbReference type="SUPFAM" id="SSF56935">
    <property type="entry name" value="Porins"/>
    <property type="match status" value="1"/>
</dbReference>
<dbReference type="GO" id="GO:0009279">
    <property type="term" value="C:cell outer membrane"/>
    <property type="evidence" value="ECO:0007669"/>
    <property type="project" value="UniProtKB-SubCell"/>
</dbReference>
<comment type="similarity">
    <text evidence="2 11 12">Belongs to the TonB-dependent receptor family.</text>
</comment>
<name>A0A857J9M8_9BURK</name>
<feature type="chain" id="PRO_5032372469" evidence="13">
    <location>
        <begin position="38"/>
        <end position="775"/>
    </location>
</feature>
<evidence type="ECO:0000256" key="11">
    <source>
        <dbReference type="PROSITE-ProRule" id="PRU01360"/>
    </source>
</evidence>
<feature type="domain" description="TonB-dependent receptor plug" evidence="15">
    <location>
        <begin position="65"/>
        <end position="184"/>
    </location>
</feature>
<sequence>MSVSPAGPGAARRRLSRNAVCIAAQLCLAGTALPAFAQTAATTNTTADNDGHLAPLTVQAHREPAAGSTTVIGTEELERNGTIDMGGVVRNQPLVSAPGATSGGGNVWDGAGTTGYNVRGVEGNRVSLDVDGIQLPPAAPRPDGNAANSFGVGRDYIDPEMFREVRIDSGTTPAARSGAQGLGGGVGFITKSPVDYLQGDVTRYGAYKLGYSSASRTLSNAVTAAARLDKVQVLGIYSRRDGHEAKNNSAVAPNPDDWHSDALLTKFRWADDPVHQFGLTLDLFRRHNDRVYDNKTSTTYPNGATQQAVAQRARISLDHDYSPGIGTHALFDTLKTRLYLQTASEDDDTQAPYVTGGQTYQRFLSTSYDNDNLGATVDARKLLGTHLLSYGAGLDQGNSKRPWSELRTNAAGAVVSTSTGSKNRMADTDTTRLSAYMRDEYSFEAIGRRATLTPGLRAEYWRMKPDASGYATAVTGAASQLKTDSDTNLLPGLSLALEMQPGLDAYAQYQRGVRIPTAAEKTGTYDSFSYTGGSSGYAVLGNPDLKQETSDAFELGIKGAAAPGVTVRAAAFYTRYHDFIEYAAQAADPVNLPTVTFGLYRPENIGRANIWGGEFSTRLEGAAWSGGLRGYSLELAGGVTQSNATNTSTGAKGRLASVAPAKVVATLGYTDPGKRFGVFGTVTGVKARQAQGDVIASSTTSTFAVPGFGVLDFSAFWNLSPKVRLNAGLYNLTDKKYWNYATVRALPNGTAAQRTEIDRVSMPGRNLGVSLNVIF</sequence>
<evidence type="ECO:0000256" key="2">
    <source>
        <dbReference type="ARBA" id="ARBA00009810"/>
    </source>
</evidence>
<reference evidence="16 17" key="1">
    <citation type="submission" date="2020-01" db="EMBL/GenBank/DDBJ databases">
        <title>Genome sequencing of strain KACC 21265.</title>
        <authorList>
            <person name="Heo J."/>
            <person name="Kim S.-J."/>
            <person name="Kim J.-S."/>
            <person name="Hong S.-B."/>
            <person name="Kwon S.-W."/>
        </authorList>
    </citation>
    <scope>NUCLEOTIDE SEQUENCE [LARGE SCALE GENOMIC DNA]</scope>
    <source>
        <strain evidence="16 17">KACC 21265</strain>
    </source>
</reference>
<dbReference type="EMBL" id="CP047650">
    <property type="protein sequence ID" value="QHJ00607.1"/>
    <property type="molecule type" value="Genomic_DNA"/>
</dbReference>
<dbReference type="InterPro" id="IPR010949">
    <property type="entry name" value="TonB_Hb/transfer/lactofer_rcpt"/>
</dbReference>
<keyword evidence="5 11" id="KW-0812">Transmembrane</keyword>
<dbReference type="RefSeq" id="WP_160554417.1">
    <property type="nucleotide sequence ID" value="NZ_CP047650.1"/>
</dbReference>
<keyword evidence="4 11" id="KW-1134">Transmembrane beta strand</keyword>
<dbReference type="InterPro" id="IPR039426">
    <property type="entry name" value="TonB-dep_rcpt-like"/>
</dbReference>
<organism evidence="16 17">
    <name type="scientific">Xylophilus rhododendri</name>
    <dbReference type="NCBI Taxonomy" id="2697032"/>
    <lineage>
        <taxon>Bacteria</taxon>
        <taxon>Pseudomonadati</taxon>
        <taxon>Pseudomonadota</taxon>
        <taxon>Betaproteobacteria</taxon>
        <taxon>Burkholderiales</taxon>
        <taxon>Xylophilus</taxon>
    </lineage>
</organism>
<evidence type="ECO:0000256" key="8">
    <source>
        <dbReference type="ARBA" id="ARBA00023136"/>
    </source>
</evidence>
<evidence type="ECO:0000256" key="6">
    <source>
        <dbReference type="ARBA" id="ARBA00022729"/>
    </source>
</evidence>
<proteinExistence type="inferred from homology"/>
<evidence type="ECO:0000313" key="16">
    <source>
        <dbReference type="EMBL" id="QHJ00607.1"/>
    </source>
</evidence>
<evidence type="ECO:0000256" key="13">
    <source>
        <dbReference type="SAM" id="SignalP"/>
    </source>
</evidence>
<gene>
    <name evidence="16" type="ORF">GT347_23060</name>
</gene>
<evidence type="ECO:0000256" key="4">
    <source>
        <dbReference type="ARBA" id="ARBA00022452"/>
    </source>
</evidence>
<keyword evidence="8 11" id="KW-0472">Membrane</keyword>
<dbReference type="InterPro" id="IPR036942">
    <property type="entry name" value="Beta-barrel_TonB_sf"/>
</dbReference>
<dbReference type="Gene3D" id="2.170.130.10">
    <property type="entry name" value="TonB-dependent receptor, plug domain"/>
    <property type="match status" value="1"/>
</dbReference>
<evidence type="ECO:0000313" key="17">
    <source>
        <dbReference type="Proteomes" id="UP000464787"/>
    </source>
</evidence>
<dbReference type="InterPro" id="IPR012910">
    <property type="entry name" value="Plug_dom"/>
</dbReference>
<dbReference type="GO" id="GO:0015344">
    <property type="term" value="F:siderophore uptake transmembrane transporter activity"/>
    <property type="evidence" value="ECO:0007669"/>
    <property type="project" value="TreeGrafter"/>
</dbReference>
<dbReference type="Pfam" id="PF07715">
    <property type="entry name" value="Plug"/>
    <property type="match status" value="1"/>
</dbReference>
<evidence type="ECO:0000256" key="10">
    <source>
        <dbReference type="ARBA" id="ARBA00023237"/>
    </source>
</evidence>
<dbReference type="PROSITE" id="PS52016">
    <property type="entry name" value="TONB_DEPENDENT_REC_3"/>
    <property type="match status" value="1"/>
</dbReference>
<accession>A0A857J9M8</accession>
<dbReference type="NCBIfam" id="TIGR01786">
    <property type="entry name" value="TonB-hemlactrns"/>
    <property type="match status" value="1"/>
</dbReference>
<keyword evidence="9 16" id="KW-0675">Receptor</keyword>
<evidence type="ECO:0000256" key="5">
    <source>
        <dbReference type="ARBA" id="ARBA00022692"/>
    </source>
</evidence>
<keyword evidence="6 13" id="KW-0732">Signal</keyword>
<dbReference type="AlphaFoldDB" id="A0A857J9M8"/>
<evidence type="ECO:0000259" key="15">
    <source>
        <dbReference type="Pfam" id="PF07715"/>
    </source>
</evidence>
<dbReference type="Proteomes" id="UP000464787">
    <property type="component" value="Chromosome"/>
</dbReference>
<keyword evidence="17" id="KW-1185">Reference proteome</keyword>
<dbReference type="KEGG" id="xyk:GT347_23060"/>
<feature type="signal peptide" evidence="13">
    <location>
        <begin position="1"/>
        <end position="37"/>
    </location>
</feature>
<dbReference type="InterPro" id="IPR000531">
    <property type="entry name" value="Beta-barrel_TonB"/>
</dbReference>
<dbReference type="PANTHER" id="PTHR30069:SF29">
    <property type="entry name" value="HEMOGLOBIN AND HEMOGLOBIN-HAPTOGLOBIN-BINDING PROTEIN 1-RELATED"/>
    <property type="match status" value="1"/>
</dbReference>
<evidence type="ECO:0000256" key="3">
    <source>
        <dbReference type="ARBA" id="ARBA00022448"/>
    </source>
</evidence>
<keyword evidence="10 11" id="KW-0998">Cell outer membrane</keyword>
<dbReference type="PANTHER" id="PTHR30069">
    <property type="entry name" value="TONB-DEPENDENT OUTER MEMBRANE RECEPTOR"/>
    <property type="match status" value="1"/>
</dbReference>
<comment type="subcellular location">
    <subcellularLocation>
        <location evidence="1 11">Cell outer membrane</location>
        <topology evidence="1 11">Multi-pass membrane protein</topology>
    </subcellularLocation>
</comment>
<evidence type="ECO:0000256" key="7">
    <source>
        <dbReference type="ARBA" id="ARBA00023077"/>
    </source>
</evidence>
<dbReference type="InterPro" id="IPR037066">
    <property type="entry name" value="Plug_dom_sf"/>
</dbReference>